<dbReference type="HOGENOM" id="CLU_094905_1_0_0"/>
<feature type="domain" description="Transglycosylase SLT" evidence="1">
    <location>
        <begin position="20"/>
        <end position="115"/>
    </location>
</feature>
<proteinExistence type="predicted"/>
<accession>D3SPS8</accession>
<evidence type="ECO:0000313" key="3">
    <source>
        <dbReference type="Proteomes" id="UP000002043"/>
    </source>
</evidence>
<keyword evidence="3" id="KW-1185">Reference proteome</keyword>
<dbReference type="Proteomes" id="UP000002043">
    <property type="component" value="Chromosome"/>
</dbReference>
<reference evidence="3" key="1">
    <citation type="journal article" date="2010" name="Stand. Genomic Sci.">
        <title>Complete genome sequence of Thermocrinis albus type strain (HI 11/12T).</title>
        <authorList>
            <person name="Wirth R."/>
            <person name="Sikorski J."/>
            <person name="Brambilla E."/>
            <person name="Misra M."/>
            <person name="Lapidus A."/>
            <person name="Copeland A."/>
            <person name="Nolan M."/>
            <person name="Lucas S."/>
            <person name="Chen F."/>
            <person name="Tice H."/>
            <person name="Cheng J.F."/>
            <person name="Han C."/>
            <person name="Detter J.C."/>
            <person name="Tapia R."/>
            <person name="Bruce D."/>
            <person name="Goodwin L."/>
            <person name="Pitluck S."/>
            <person name="Pati A."/>
            <person name="Anderson I."/>
            <person name="Ivanova N."/>
            <person name="Mavromatis K."/>
            <person name="Mikhailova N."/>
            <person name="Chen A."/>
            <person name="Palaniappan K."/>
            <person name="Bilek Y."/>
            <person name="Hader T."/>
            <person name="Land M."/>
            <person name="Hauser L."/>
            <person name="Chang Y.J."/>
            <person name="Jeffries C.D."/>
            <person name="Tindall B.J."/>
            <person name="Rohde M."/>
            <person name="Goker M."/>
            <person name="Bristow J."/>
            <person name="Eisen J.A."/>
            <person name="Markowitz V."/>
            <person name="Hugenholtz P."/>
            <person name="Kyrpides N.C."/>
            <person name="Klenk H.P."/>
        </authorList>
    </citation>
    <scope>NUCLEOTIDE SEQUENCE [LARGE SCALE GENOMIC DNA]</scope>
    <source>
        <strain evidence="3">DSM 14484 / JCM 11386 / HI 11/12</strain>
    </source>
</reference>
<dbReference type="STRING" id="638303.Thal_0531"/>
<organism evidence="2 3">
    <name type="scientific">Thermocrinis albus (strain DSM 14484 / JCM 11386 / HI 11/12)</name>
    <dbReference type="NCBI Taxonomy" id="638303"/>
    <lineage>
        <taxon>Bacteria</taxon>
        <taxon>Pseudomonadati</taxon>
        <taxon>Aquificota</taxon>
        <taxon>Aquificia</taxon>
        <taxon>Aquificales</taxon>
        <taxon>Aquificaceae</taxon>
        <taxon>Thermocrinis</taxon>
    </lineage>
</organism>
<evidence type="ECO:0000313" key="2">
    <source>
        <dbReference type="EMBL" id="ADC89165.1"/>
    </source>
</evidence>
<dbReference type="InterPro" id="IPR023346">
    <property type="entry name" value="Lysozyme-like_dom_sf"/>
</dbReference>
<evidence type="ECO:0000259" key="1">
    <source>
        <dbReference type="Pfam" id="PF01464"/>
    </source>
</evidence>
<dbReference type="InterPro" id="IPR008258">
    <property type="entry name" value="Transglycosylase_SLT_dom_1"/>
</dbReference>
<dbReference type="Gene3D" id="1.10.530.10">
    <property type="match status" value="1"/>
</dbReference>
<dbReference type="SUPFAM" id="SSF53955">
    <property type="entry name" value="Lysozyme-like"/>
    <property type="match status" value="1"/>
</dbReference>
<dbReference type="CAZy" id="GH23">
    <property type="family name" value="Glycoside Hydrolase Family 23"/>
</dbReference>
<sequence length="139" mass="15993">MVVVLVLLAIFELSFGFYHCFFEAGKRYGVDPYLLVAIAKVESNFVPTAIHHNGNGSTDYGIMQINSYWLKRYKIPIQWIMEPCYNIHMGAMVLKRCIISYGYTPKAIDCYNKGSPRGDYSHYVIKVYQSYARVKALVE</sequence>
<dbReference type="AlphaFoldDB" id="D3SPS8"/>
<dbReference type="eggNOG" id="COG0741">
    <property type="taxonomic scope" value="Bacteria"/>
</dbReference>
<dbReference type="EMBL" id="CP001931">
    <property type="protein sequence ID" value="ADC89165.1"/>
    <property type="molecule type" value="Genomic_DNA"/>
</dbReference>
<name>D3SPS8_THEAH</name>
<dbReference type="KEGG" id="tal:Thal_0531"/>
<dbReference type="RefSeq" id="WP_012991572.1">
    <property type="nucleotide sequence ID" value="NC_013894.1"/>
</dbReference>
<gene>
    <name evidence="2" type="ordered locus">Thal_0531</name>
</gene>
<dbReference type="CDD" id="cd13400">
    <property type="entry name" value="LT_IagB-like"/>
    <property type="match status" value="1"/>
</dbReference>
<protein>
    <submittedName>
        <fullName evidence="2">Lytic transglycosylase catalytic</fullName>
    </submittedName>
</protein>
<dbReference type="Pfam" id="PF01464">
    <property type="entry name" value="SLT"/>
    <property type="match status" value="1"/>
</dbReference>